<dbReference type="Pfam" id="PF03358">
    <property type="entry name" value="FMN_red"/>
    <property type="match status" value="1"/>
</dbReference>
<evidence type="ECO:0000313" key="4">
    <source>
        <dbReference type="EMBL" id="MBN3580595.1"/>
    </source>
</evidence>
<keyword evidence="2" id="KW-0285">Flavoprotein</keyword>
<gene>
    <name evidence="4" type="ORF">JYA62_23570</name>
</gene>
<keyword evidence="2" id="KW-0288">FMN</keyword>
<evidence type="ECO:0000256" key="2">
    <source>
        <dbReference type="ARBA" id="ARBA00022643"/>
    </source>
</evidence>
<dbReference type="PANTHER" id="PTHR30543">
    <property type="entry name" value="CHROMATE REDUCTASE"/>
    <property type="match status" value="1"/>
</dbReference>
<protein>
    <submittedName>
        <fullName evidence="4">NAD(P)H-dependent oxidoreductase</fullName>
    </submittedName>
</protein>
<sequence>MKKILAISGSNHAQSINTKLLKHAISHIETHAVTYLDMTEYPLPIYSQDIEAAGIPENAKVLWDIFASHDALIFSVPEHNGFMPVFLKNVIDWLSRIATKDTGFFGTPNVPVLLLSTSPGANGGATSLQTMKSLMPWWGAEVTAAYSLGNFNTHFLNEKFAHETTLVIKQLVSDFEKNV</sequence>
<dbReference type="InterPro" id="IPR029039">
    <property type="entry name" value="Flavoprotein-like_sf"/>
</dbReference>
<comment type="caution">
    <text evidence="4">The sequence shown here is derived from an EMBL/GenBank/DDBJ whole genome shotgun (WGS) entry which is preliminary data.</text>
</comment>
<evidence type="ECO:0000259" key="3">
    <source>
        <dbReference type="Pfam" id="PF03358"/>
    </source>
</evidence>
<name>A0ABS3A920_9VIBR</name>
<organism evidence="4 5">
    <name type="scientific">Vibrio neptunius</name>
    <dbReference type="NCBI Taxonomy" id="170651"/>
    <lineage>
        <taxon>Bacteria</taxon>
        <taxon>Pseudomonadati</taxon>
        <taxon>Pseudomonadota</taxon>
        <taxon>Gammaproteobacteria</taxon>
        <taxon>Vibrionales</taxon>
        <taxon>Vibrionaceae</taxon>
        <taxon>Vibrio</taxon>
    </lineage>
</organism>
<evidence type="ECO:0000256" key="1">
    <source>
        <dbReference type="ARBA" id="ARBA00001917"/>
    </source>
</evidence>
<dbReference type="SUPFAM" id="SSF52218">
    <property type="entry name" value="Flavoproteins"/>
    <property type="match status" value="1"/>
</dbReference>
<accession>A0ABS3A920</accession>
<proteinExistence type="predicted"/>
<dbReference type="InterPro" id="IPR005025">
    <property type="entry name" value="FMN_Rdtase-like_dom"/>
</dbReference>
<dbReference type="InterPro" id="IPR050712">
    <property type="entry name" value="NAD(P)H-dep_reductase"/>
</dbReference>
<reference evidence="4 5" key="1">
    <citation type="submission" date="2021-02" db="EMBL/GenBank/DDBJ databases">
        <title>Draft Genome Sequences of 5 Vibrio neptunius Strains Isolated From of Bivalve Hatcheries.</title>
        <authorList>
            <person name="Galvis F."/>
            <person name="Barja J.L."/>
            <person name="Lemos M.L."/>
            <person name="Balado M."/>
        </authorList>
    </citation>
    <scope>NUCLEOTIDE SEQUENCE [LARGE SCALE GENOMIC DNA]</scope>
    <source>
        <strain evidence="4 5">PP-145.98</strain>
    </source>
</reference>
<comment type="cofactor">
    <cofactor evidence="1">
        <name>FMN</name>
        <dbReference type="ChEBI" id="CHEBI:58210"/>
    </cofactor>
</comment>
<dbReference type="PANTHER" id="PTHR30543:SF21">
    <property type="entry name" value="NAD(P)H-DEPENDENT FMN REDUCTASE LOT6"/>
    <property type="match status" value="1"/>
</dbReference>
<keyword evidence="5" id="KW-1185">Reference proteome</keyword>
<feature type="domain" description="NADPH-dependent FMN reductase-like" evidence="3">
    <location>
        <begin position="3"/>
        <end position="145"/>
    </location>
</feature>
<dbReference type="RefSeq" id="WP_206372177.1">
    <property type="nucleotide sequence ID" value="NZ_CAWPTM010000127.1"/>
</dbReference>
<dbReference type="Gene3D" id="3.40.50.360">
    <property type="match status" value="1"/>
</dbReference>
<dbReference type="Proteomes" id="UP000779070">
    <property type="component" value="Unassembled WGS sequence"/>
</dbReference>
<dbReference type="EMBL" id="JAFHLB010000059">
    <property type="protein sequence ID" value="MBN3580595.1"/>
    <property type="molecule type" value="Genomic_DNA"/>
</dbReference>
<evidence type="ECO:0000313" key="5">
    <source>
        <dbReference type="Proteomes" id="UP000779070"/>
    </source>
</evidence>